<evidence type="ECO:0000256" key="1">
    <source>
        <dbReference type="SAM" id="MobiDB-lite"/>
    </source>
</evidence>
<accession>A0A1E8CJC2</accession>
<reference evidence="4" key="1">
    <citation type="submission" date="2016-07" db="EMBL/GenBank/DDBJ databases">
        <authorList>
            <person name="Florea S."/>
            <person name="Webb J.S."/>
            <person name="Jaromczyk J."/>
            <person name="Schardl C.L."/>
        </authorList>
    </citation>
    <scope>NUCLEOTIDE SEQUENCE [LARGE SCALE GENOMIC DNA]</scope>
    <source>
        <strain evidence="4">KCTC 42131</strain>
    </source>
</reference>
<evidence type="ECO:0000256" key="2">
    <source>
        <dbReference type="SAM" id="Phobius"/>
    </source>
</evidence>
<feature type="transmembrane region" description="Helical" evidence="2">
    <location>
        <begin position="6"/>
        <end position="26"/>
    </location>
</feature>
<dbReference type="Proteomes" id="UP000175669">
    <property type="component" value="Unassembled WGS sequence"/>
</dbReference>
<evidence type="ECO:0000313" key="3">
    <source>
        <dbReference type="EMBL" id="OFE12533.1"/>
    </source>
</evidence>
<dbReference type="AlphaFoldDB" id="A0A1E8CJC2"/>
<organism evidence="3 4">
    <name type="scientific">Pseudohongiella acticola</name>
    <dbReference type="NCBI Taxonomy" id="1524254"/>
    <lineage>
        <taxon>Bacteria</taxon>
        <taxon>Pseudomonadati</taxon>
        <taxon>Pseudomonadota</taxon>
        <taxon>Gammaproteobacteria</taxon>
        <taxon>Pseudomonadales</taxon>
        <taxon>Pseudohongiellaceae</taxon>
        <taxon>Pseudohongiella</taxon>
    </lineage>
</organism>
<proteinExistence type="predicted"/>
<evidence type="ECO:0000313" key="4">
    <source>
        <dbReference type="Proteomes" id="UP000175669"/>
    </source>
</evidence>
<sequence>MKKIVWISFISALVIVNLLAFVADYLGGVYIALPYRLVVVLGITMISCVFGGAWVLMSRADEEVPNNQNSPQNSNQRTDNSNGQ</sequence>
<keyword evidence="2" id="KW-0472">Membrane</keyword>
<dbReference type="RefSeq" id="WP_070116144.1">
    <property type="nucleotide sequence ID" value="NZ_CAXATG010000001.1"/>
</dbReference>
<protein>
    <submittedName>
        <fullName evidence="3">Uncharacterized protein</fullName>
    </submittedName>
</protein>
<feature type="compositionally biased region" description="Low complexity" evidence="1">
    <location>
        <begin position="65"/>
        <end position="76"/>
    </location>
</feature>
<keyword evidence="2" id="KW-0812">Transmembrane</keyword>
<feature type="transmembrane region" description="Helical" evidence="2">
    <location>
        <begin position="38"/>
        <end position="57"/>
    </location>
</feature>
<gene>
    <name evidence="3" type="ORF">PHACT_04775</name>
</gene>
<dbReference type="EMBL" id="MASR01000001">
    <property type="protein sequence ID" value="OFE12533.1"/>
    <property type="molecule type" value="Genomic_DNA"/>
</dbReference>
<feature type="region of interest" description="Disordered" evidence="1">
    <location>
        <begin position="64"/>
        <end position="84"/>
    </location>
</feature>
<comment type="caution">
    <text evidence="3">The sequence shown here is derived from an EMBL/GenBank/DDBJ whole genome shotgun (WGS) entry which is preliminary data.</text>
</comment>
<dbReference type="OrthoDB" id="7068026at2"/>
<dbReference type="STRING" id="1524254.PHACT_04775"/>
<keyword evidence="4" id="KW-1185">Reference proteome</keyword>
<keyword evidence="2" id="KW-1133">Transmembrane helix</keyword>
<name>A0A1E8CJC2_9GAMM</name>